<evidence type="ECO:0000313" key="8">
    <source>
        <dbReference type="Proteomes" id="UP001219862"/>
    </source>
</evidence>
<dbReference type="NCBIfam" id="TIGR04409">
    <property type="entry name" value="LptC_YrbK"/>
    <property type="match status" value="1"/>
</dbReference>
<gene>
    <name evidence="7" type="primary">lptC</name>
    <name evidence="7" type="ORF">PRZ01_10475</name>
</gene>
<dbReference type="RefSeq" id="WP_273596729.1">
    <property type="nucleotide sequence ID" value="NZ_JAQQXS010000008.1"/>
</dbReference>
<dbReference type="PANTHER" id="PTHR37481">
    <property type="entry name" value="LIPOPOLYSACCHARIDE EXPORT SYSTEM PROTEIN LPTC"/>
    <property type="match status" value="1"/>
</dbReference>
<evidence type="ECO:0000256" key="4">
    <source>
        <dbReference type="ARBA" id="ARBA00022989"/>
    </source>
</evidence>
<evidence type="ECO:0000256" key="2">
    <source>
        <dbReference type="ARBA" id="ARBA00022519"/>
    </source>
</evidence>
<dbReference type="InterPro" id="IPR052363">
    <property type="entry name" value="LPS_export_LptC"/>
</dbReference>
<evidence type="ECO:0000256" key="5">
    <source>
        <dbReference type="ARBA" id="ARBA00023136"/>
    </source>
</evidence>
<organism evidence="7 8">
    <name type="scientific">Roseateles koreensis</name>
    <dbReference type="NCBI Taxonomy" id="2987526"/>
    <lineage>
        <taxon>Bacteria</taxon>
        <taxon>Pseudomonadati</taxon>
        <taxon>Pseudomonadota</taxon>
        <taxon>Betaproteobacteria</taxon>
        <taxon>Burkholderiales</taxon>
        <taxon>Sphaerotilaceae</taxon>
        <taxon>Roseateles</taxon>
    </lineage>
</organism>
<dbReference type="Proteomes" id="UP001219862">
    <property type="component" value="Unassembled WGS sequence"/>
</dbReference>
<keyword evidence="2" id="KW-0997">Cell inner membrane</keyword>
<keyword evidence="5 6" id="KW-0472">Membrane</keyword>
<dbReference type="Pfam" id="PF06835">
    <property type="entry name" value="LptC"/>
    <property type="match status" value="1"/>
</dbReference>
<evidence type="ECO:0000256" key="3">
    <source>
        <dbReference type="ARBA" id="ARBA00022692"/>
    </source>
</evidence>
<proteinExistence type="predicted"/>
<evidence type="ECO:0000313" key="7">
    <source>
        <dbReference type="EMBL" id="MDC8785616.1"/>
    </source>
</evidence>
<dbReference type="EMBL" id="JAQQXS010000008">
    <property type="protein sequence ID" value="MDC8785616.1"/>
    <property type="molecule type" value="Genomic_DNA"/>
</dbReference>
<dbReference type="InterPro" id="IPR010664">
    <property type="entry name" value="LipoPS_assembly_LptC-rel"/>
</dbReference>
<evidence type="ECO:0000256" key="1">
    <source>
        <dbReference type="ARBA" id="ARBA00022475"/>
    </source>
</evidence>
<name>A0ABT5KUW2_9BURK</name>
<sequence length="244" mass="26681">MAAAPLPQAPLASAISAASPLVPPRPALTPRVVQPLAWRIQAVLTAYLPLILMALLAAGSWWLLKNTPRPDEPSEARAVRHELDYRMRNFDLQKVGADGKLRVRIEGDEMRHYPDTDTLEIDGIHLRATGTDGSLTLARAARAISKADGSEVQLMGSVHVERYDPVAQGAPMGMPKLQMAGEFLHVFVNTETLRSHVPVRISYASGEIQAQSFEYDNLTGQLSFAGQTRGQFTAPAKVKQNRKP</sequence>
<accession>A0ABT5KUW2</accession>
<keyword evidence="8" id="KW-1185">Reference proteome</keyword>
<protein>
    <submittedName>
        <fullName evidence="7">LPS export ABC transporter periplasmic protein LptC</fullName>
    </submittedName>
</protein>
<keyword evidence="4 6" id="KW-1133">Transmembrane helix</keyword>
<keyword evidence="3 6" id="KW-0812">Transmembrane</keyword>
<evidence type="ECO:0000256" key="6">
    <source>
        <dbReference type="SAM" id="Phobius"/>
    </source>
</evidence>
<feature type="transmembrane region" description="Helical" evidence="6">
    <location>
        <begin position="42"/>
        <end position="64"/>
    </location>
</feature>
<comment type="caution">
    <text evidence="7">The sequence shown here is derived from an EMBL/GenBank/DDBJ whole genome shotgun (WGS) entry which is preliminary data.</text>
</comment>
<dbReference type="PANTHER" id="PTHR37481:SF1">
    <property type="entry name" value="LIPOPOLYSACCHARIDE EXPORT SYSTEM PROTEIN LPTC"/>
    <property type="match status" value="1"/>
</dbReference>
<reference evidence="7 8" key="1">
    <citation type="submission" date="2022-10" db="EMBL/GenBank/DDBJ databases">
        <title>paucibacter sp. hw8 Genome sequencing.</title>
        <authorList>
            <person name="Park S."/>
        </authorList>
    </citation>
    <scope>NUCLEOTIDE SEQUENCE [LARGE SCALE GENOMIC DNA]</scope>
    <source>
        <strain evidence="8">hw8</strain>
    </source>
</reference>
<keyword evidence="1" id="KW-1003">Cell membrane</keyword>
<dbReference type="InterPro" id="IPR026265">
    <property type="entry name" value="LptC"/>
</dbReference>
<dbReference type="Gene3D" id="2.60.450.10">
    <property type="entry name" value="Lipopolysaccharide (LPS) transport protein A like domain"/>
    <property type="match status" value="1"/>
</dbReference>